<dbReference type="AlphaFoldDB" id="A0A3Q8CM93"/>
<protein>
    <recommendedName>
        <fullName evidence="1">Serine aminopeptidase S33 domain-containing protein</fullName>
    </recommendedName>
</protein>
<dbReference type="PANTHER" id="PTHR43265">
    <property type="entry name" value="ESTERASE ESTD"/>
    <property type="match status" value="1"/>
</dbReference>
<proteinExistence type="predicted"/>
<dbReference type="RefSeq" id="WP_148126743.1">
    <property type="nucleotide sequence ID" value="NZ_CP018180.1"/>
</dbReference>
<dbReference type="InterPro" id="IPR022742">
    <property type="entry name" value="Hydrolase_4"/>
</dbReference>
<dbReference type="SUPFAM" id="SSF53474">
    <property type="entry name" value="alpha/beta-Hydrolases"/>
    <property type="match status" value="1"/>
</dbReference>
<evidence type="ECO:0000313" key="3">
    <source>
        <dbReference type="Proteomes" id="UP000324497"/>
    </source>
</evidence>
<evidence type="ECO:0000313" key="2">
    <source>
        <dbReference type="EMBL" id="AUJ32156.1"/>
    </source>
</evidence>
<accession>A0A3Q8CM93</accession>
<name>A0A3Q8CM93_9LACO</name>
<dbReference type="InterPro" id="IPR053145">
    <property type="entry name" value="AB_hydrolase_Est10"/>
</dbReference>
<dbReference type="EMBL" id="CP018180">
    <property type="protein sequence ID" value="AUJ32156.1"/>
    <property type="molecule type" value="Genomic_DNA"/>
</dbReference>
<dbReference type="Pfam" id="PF12146">
    <property type="entry name" value="Hydrolase_4"/>
    <property type="match status" value="1"/>
</dbReference>
<organism evidence="2 3">
    <name type="scientific">Liquorilactobacillus nagelii</name>
    <dbReference type="NCBI Taxonomy" id="82688"/>
    <lineage>
        <taxon>Bacteria</taxon>
        <taxon>Bacillati</taxon>
        <taxon>Bacillota</taxon>
        <taxon>Bacilli</taxon>
        <taxon>Lactobacillales</taxon>
        <taxon>Lactobacillaceae</taxon>
        <taxon>Liquorilactobacillus</taxon>
    </lineage>
</organism>
<reference evidence="2 3" key="1">
    <citation type="submission" date="2016-11" db="EMBL/GenBank/DDBJ databases">
        <title>Interaction between Lactobacillus species and yeast in water kefir.</title>
        <authorList>
            <person name="Behr J."/>
            <person name="Xu D."/>
            <person name="Vogel R.F."/>
        </authorList>
    </citation>
    <scope>NUCLEOTIDE SEQUENCE [LARGE SCALE GENOMIC DNA]</scope>
    <source>
        <strain evidence="2 3">TMW 1.1827</strain>
    </source>
</reference>
<dbReference type="GO" id="GO:0052689">
    <property type="term" value="F:carboxylic ester hydrolase activity"/>
    <property type="evidence" value="ECO:0007669"/>
    <property type="project" value="TreeGrafter"/>
</dbReference>
<feature type="domain" description="Serine aminopeptidase S33" evidence="1">
    <location>
        <begin position="50"/>
        <end position="258"/>
    </location>
</feature>
<sequence length="298" mass="32842">MEKEIKLDVSNGSLSGTLIVPDNLEKPTIVLIVAGSGPTDRDGNNRLSGETNNLKQLAEQLAAHNVASLRFDKRGVGKSQSATIPENQLRLQTFVTDVLSWVRYLSESDKFSKIFILGHSEGGLISIEACQKFKANGLILLATPGRNLANILQDQLTQQLSGQEEWLQRSIQILDSLKNGNLVPQVPVELETLFRPSVQPYLQSILKVEPAIELTKLKLPILLIQGTEDLQISVADAELLNQAVPTAKLAIIPKMNHVLKIVPESDTKANLASYQQPDKPLSSELVQKILKFLNIENY</sequence>
<keyword evidence="3" id="KW-1185">Reference proteome</keyword>
<dbReference type="KEGG" id="lng:BSQ50_06055"/>
<dbReference type="PANTHER" id="PTHR43265:SF1">
    <property type="entry name" value="ESTERASE ESTD"/>
    <property type="match status" value="1"/>
</dbReference>
<gene>
    <name evidence="2" type="ORF">BSQ50_06055</name>
</gene>
<dbReference type="Proteomes" id="UP000324497">
    <property type="component" value="Chromosome"/>
</dbReference>
<dbReference type="Gene3D" id="3.40.50.1820">
    <property type="entry name" value="alpha/beta hydrolase"/>
    <property type="match status" value="1"/>
</dbReference>
<evidence type="ECO:0000259" key="1">
    <source>
        <dbReference type="Pfam" id="PF12146"/>
    </source>
</evidence>
<dbReference type="InterPro" id="IPR029058">
    <property type="entry name" value="AB_hydrolase_fold"/>
</dbReference>